<dbReference type="AlphaFoldDB" id="A0A2W2C4B9"/>
<dbReference type="Proteomes" id="UP000248745">
    <property type="component" value="Unassembled WGS sequence"/>
</dbReference>
<comment type="caution">
    <text evidence="1">The sequence shown here is derived from an EMBL/GenBank/DDBJ whole genome shotgun (WGS) entry which is preliminary data.</text>
</comment>
<reference evidence="1 2" key="1">
    <citation type="submission" date="2018-06" db="EMBL/GenBank/DDBJ databases">
        <title>Mucibacter soli gen. nov., sp. nov., a new member of the family Chitinophagaceae producing mucin.</title>
        <authorList>
            <person name="Kim M.-K."/>
            <person name="Park S."/>
            <person name="Kim T.-S."/>
            <person name="Joung Y."/>
            <person name="Han J.-H."/>
            <person name="Kim S.B."/>
        </authorList>
    </citation>
    <scope>NUCLEOTIDE SEQUENCE [LARGE SCALE GENOMIC DNA]</scope>
    <source>
        <strain evidence="1 2">R1-15</strain>
    </source>
</reference>
<evidence type="ECO:0000313" key="1">
    <source>
        <dbReference type="EMBL" id="PZF74983.1"/>
    </source>
</evidence>
<accession>A0A2W2C4B9</accession>
<dbReference type="RefSeq" id="WP_110996831.1">
    <property type="nucleotide sequence ID" value="NZ_QKTW01000001.1"/>
</dbReference>
<gene>
    <name evidence="1" type="ORF">DN068_00060</name>
</gene>
<proteinExistence type="predicted"/>
<organism evidence="1 2">
    <name type="scientific">Taibaiella soli</name>
    <dbReference type="NCBI Taxonomy" id="1649169"/>
    <lineage>
        <taxon>Bacteria</taxon>
        <taxon>Pseudomonadati</taxon>
        <taxon>Bacteroidota</taxon>
        <taxon>Chitinophagia</taxon>
        <taxon>Chitinophagales</taxon>
        <taxon>Chitinophagaceae</taxon>
        <taxon>Taibaiella</taxon>
    </lineage>
</organism>
<dbReference type="Pfam" id="PF08811">
    <property type="entry name" value="DUF1800"/>
    <property type="match status" value="1"/>
</dbReference>
<protein>
    <recommendedName>
        <fullName evidence="3">DUF1800 domain-containing protein</fullName>
    </recommendedName>
</protein>
<evidence type="ECO:0000313" key="2">
    <source>
        <dbReference type="Proteomes" id="UP000248745"/>
    </source>
</evidence>
<dbReference type="EMBL" id="QKTW01000001">
    <property type="protein sequence ID" value="PZF74983.1"/>
    <property type="molecule type" value="Genomic_DNA"/>
</dbReference>
<dbReference type="OrthoDB" id="9772295at2"/>
<name>A0A2W2C4B9_9BACT</name>
<keyword evidence="2" id="KW-1185">Reference proteome</keyword>
<sequence>MSSMNRRDFLNFLSSNDDGGIAEITKTDAVFTKYANKEIPKLERTTATLTTYSGSWTRAEIIHLLRRTMFGVREADIQTLQNMSMSQAVDYLLTNIPAAPAPPVNNYETASYTDPTSVPAGQTWVNAPFGPGGYLNGLRMTSLKSWWTGLMLNQNLSIQEKMTFFWYNHFSTEITSIFDARVSYSYVAMLRQNALGNFKGLVKEVTKHPAMLKYLNGYVNSQVAPDENYGRELQELFTIGKGNNPNYTEDDVKAAAKVLTGWRINSSTLASYFDPAKHDTSNKQFSSFYNNMVINGQTGMNGAGEADALVDMIFTKIEAAKFICRKLYRFFVYYVIDTDVENNVIEPLAQILVSNNFEIAPVLKALFKSQHFFDTDNRGCFIRTPLDHILGSMRTFEVSVPNTATVGQVYGIWNYLRTRSADLALDLGDPPNVAGYPAFYQVPEYYELWINSNTFPKRLEFTDRLIGVGFSAVNTGILTRMDVLSFAANSGQANDPDALVNYCVEMLLGVDLSAARKDELKAILLGGQTTNSYWTAAWTTYTNGPTVGNTNVVKTKLVTMITEIMRMPEYQLC</sequence>
<dbReference type="InterPro" id="IPR014917">
    <property type="entry name" value="DUF1800"/>
</dbReference>
<evidence type="ECO:0008006" key="3">
    <source>
        <dbReference type="Google" id="ProtNLM"/>
    </source>
</evidence>